<feature type="transmembrane region" description="Helical" evidence="7">
    <location>
        <begin position="322"/>
        <end position="345"/>
    </location>
</feature>
<dbReference type="InterPro" id="IPR003370">
    <property type="entry name" value="Chromate_transpt"/>
</dbReference>
<keyword evidence="5 7" id="KW-1133">Transmembrane helix</keyword>
<dbReference type="STRING" id="690879.TSACC_22682"/>
<evidence type="ECO:0000256" key="3">
    <source>
        <dbReference type="ARBA" id="ARBA00022475"/>
    </source>
</evidence>
<name>A0A146GC17_TERSA</name>
<dbReference type="Pfam" id="PF02417">
    <property type="entry name" value="Chromate_transp"/>
    <property type="match status" value="2"/>
</dbReference>
<accession>A0A146GC17</accession>
<comment type="subcellular location">
    <subcellularLocation>
        <location evidence="1">Cell membrane</location>
        <topology evidence="1">Multi-pass membrane protein</topology>
    </subcellularLocation>
</comment>
<dbReference type="NCBIfam" id="TIGR00937">
    <property type="entry name" value="2A51"/>
    <property type="match status" value="1"/>
</dbReference>
<feature type="transmembrane region" description="Helical" evidence="7">
    <location>
        <begin position="91"/>
        <end position="112"/>
    </location>
</feature>
<keyword evidence="3" id="KW-1003">Cell membrane</keyword>
<evidence type="ECO:0000256" key="4">
    <source>
        <dbReference type="ARBA" id="ARBA00022692"/>
    </source>
</evidence>
<feature type="transmembrane region" description="Helical" evidence="7">
    <location>
        <begin position="217"/>
        <end position="236"/>
    </location>
</feature>
<dbReference type="PIRSF" id="PIRSF004810">
    <property type="entry name" value="ChrA"/>
    <property type="match status" value="1"/>
</dbReference>
<feature type="transmembrane region" description="Helical" evidence="7">
    <location>
        <begin position="413"/>
        <end position="431"/>
    </location>
</feature>
<dbReference type="AlphaFoldDB" id="A0A146GC17"/>
<feature type="transmembrane region" description="Helical" evidence="7">
    <location>
        <begin position="248"/>
        <end position="268"/>
    </location>
</feature>
<evidence type="ECO:0000256" key="7">
    <source>
        <dbReference type="SAM" id="Phobius"/>
    </source>
</evidence>
<feature type="transmembrane region" description="Helical" evidence="7">
    <location>
        <begin position="288"/>
        <end position="310"/>
    </location>
</feature>
<dbReference type="PANTHER" id="PTHR33567:SF3">
    <property type="entry name" value="CHROMATE ION TRANSPORTER (EUROFUNG)"/>
    <property type="match status" value="1"/>
</dbReference>
<evidence type="ECO:0000256" key="6">
    <source>
        <dbReference type="ARBA" id="ARBA00023136"/>
    </source>
</evidence>
<feature type="transmembrane region" description="Helical" evidence="7">
    <location>
        <begin position="118"/>
        <end position="141"/>
    </location>
</feature>
<feature type="transmembrane region" description="Helical" evidence="7">
    <location>
        <begin position="20"/>
        <end position="41"/>
    </location>
</feature>
<protein>
    <submittedName>
        <fullName evidence="8">Chromate transporter</fullName>
    </submittedName>
</protein>
<evidence type="ECO:0000256" key="2">
    <source>
        <dbReference type="ARBA" id="ARBA00005262"/>
    </source>
</evidence>
<organism evidence="8 9">
    <name type="scientific">Terrimicrobium sacchariphilum</name>
    <dbReference type="NCBI Taxonomy" id="690879"/>
    <lineage>
        <taxon>Bacteria</taxon>
        <taxon>Pseudomonadati</taxon>
        <taxon>Verrucomicrobiota</taxon>
        <taxon>Terrimicrobiia</taxon>
        <taxon>Terrimicrobiales</taxon>
        <taxon>Terrimicrobiaceae</taxon>
        <taxon>Terrimicrobium</taxon>
    </lineage>
</organism>
<evidence type="ECO:0000256" key="1">
    <source>
        <dbReference type="ARBA" id="ARBA00004651"/>
    </source>
</evidence>
<dbReference type="RefSeq" id="WP_075080755.1">
    <property type="nucleotide sequence ID" value="NZ_BDCO01000002.1"/>
</dbReference>
<feature type="transmembrane region" description="Helical" evidence="7">
    <location>
        <begin position="357"/>
        <end position="379"/>
    </location>
</feature>
<evidence type="ECO:0000313" key="8">
    <source>
        <dbReference type="EMBL" id="GAT34257.1"/>
    </source>
</evidence>
<feature type="transmembrane region" description="Helical" evidence="7">
    <location>
        <begin position="153"/>
        <end position="180"/>
    </location>
</feature>
<keyword evidence="9" id="KW-1185">Reference proteome</keyword>
<dbReference type="Proteomes" id="UP000076023">
    <property type="component" value="Unassembled WGS sequence"/>
</dbReference>
<dbReference type="GO" id="GO:0015109">
    <property type="term" value="F:chromate transmembrane transporter activity"/>
    <property type="evidence" value="ECO:0007669"/>
    <property type="project" value="InterPro"/>
</dbReference>
<proteinExistence type="inferred from homology"/>
<dbReference type="InParanoid" id="A0A146GC17"/>
<dbReference type="GO" id="GO:0005886">
    <property type="term" value="C:plasma membrane"/>
    <property type="evidence" value="ECO:0007669"/>
    <property type="project" value="UniProtKB-SubCell"/>
</dbReference>
<sequence>MPENADPPAPPPTRPSFWEATLYWLRLGCISFGGPAGQIAIMHTDLVKRKGWISEERFLHALNFCMLLPGPEAQQLATYIGWRLHGTAGGVVAGALFVLPAAILLWALSWLYAAAGSVPAIAAIFYGLQPAVIAIVAAAVLRIGRTALRNRAMWAVAGAAFTALFIFNISFVAVILAAAMTGAAGARWYPRYFTPSPSREATASVLDSEPLNHGRSLRIAMTCLILWWLPVALAHLWPEAIFASLGMFFSKAAMVTFGGAYAVLPFVAQQAVEHYHWLTAPQMVTGLGLAETTPGPLILVLEFVGFLAAWQHPGTLPPLVAGTLGAMMTLWVTFVPSFLFVLTGAPYMERLRGSHALGGALSTITAAVAGIILNLAVWFGLHVIFPVPHRVDFFALSLATVFFFGIWKGRWPVLPVVAASATLGLVVKLLIANP</sequence>
<dbReference type="InterPro" id="IPR014047">
    <property type="entry name" value="Chr_Tranpt_l_chain"/>
</dbReference>
<keyword evidence="6 7" id="KW-0472">Membrane</keyword>
<dbReference type="PANTHER" id="PTHR33567">
    <property type="entry name" value="CHROMATE ION TRANSPORTER (EUROFUNG)"/>
    <property type="match status" value="1"/>
</dbReference>
<comment type="similarity">
    <text evidence="2">Belongs to the chromate ion transporter (CHR) (TC 2.A.51) family.</text>
</comment>
<evidence type="ECO:0000313" key="9">
    <source>
        <dbReference type="Proteomes" id="UP000076023"/>
    </source>
</evidence>
<feature type="transmembrane region" description="Helical" evidence="7">
    <location>
        <begin position="391"/>
        <end position="407"/>
    </location>
</feature>
<reference evidence="9" key="1">
    <citation type="journal article" date="2017" name="Genome Announc.">
        <title>Draft Genome Sequence of Terrimicrobium sacchariphilum NM-5T, a Facultative Anaerobic Soil Bacterium of the Class Spartobacteria.</title>
        <authorList>
            <person name="Qiu Y.L."/>
            <person name="Tourlousse D.M."/>
            <person name="Matsuura N."/>
            <person name="Ohashi A."/>
            <person name="Sekiguchi Y."/>
        </authorList>
    </citation>
    <scope>NUCLEOTIDE SEQUENCE [LARGE SCALE GENOMIC DNA]</scope>
    <source>
        <strain evidence="9">NM-5</strain>
    </source>
</reference>
<dbReference type="EMBL" id="BDCO01000002">
    <property type="protein sequence ID" value="GAT34257.1"/>
    <property type="molecule type" value="Genomic_DNA"/>
</dbReference>
<keyword evidence="4 7" id="KW-0812">Transmembrane</keyword>
<gene>
    <name evidence="8" type="ORF">TSACC_22682</name>
</gene>
<evidence type="ECO:0000256" key="5">
    <source>
        <dbReference type="ARBA" id="ARBA00022989"/>
    </source>
</evidence>
<comment type="caution">
    <text evidence="8">The sequence shown here is derived from an EMBL/GenBank/DDBJ whole genome shotgun (WGS) entry which is preliminary data.</text>
</comment>